<name>A0A0E9RY29_ANGAN</name>
<accession>A0A0E9RY29</accession>
<dbReference type="EMBL" id="GBXM01074443">
    <property type="protein sequence ID" value="JAH34134.1"/>
    <property type="molecule type" value="Transcribed_RNA"/>
</dbReference>
<reference evidence="2" key="2">
    <citation type="journal article" date="2015" name="Fish Shellfish Immunol.">
        <title>Early steps in the European eel (Anguilla anguilla)-Vibrio vulnificus interaction in the gills: Role of the RtxA13 toxin.</title>
        <authorList>
            <person name="Callol A."/>
            <person name="Pajuelo D."/>
            <person name="Ebbesson L."/>
            <person name="Teles M."/>
            <person name="MacKenzie S."/>
            <person name="Amaro C."/>
        </authorList>
    </citation>
    <scope>NUCLEOTIDE SEQUENCE</scope>
</reference>
<evidence type="ECO:0000256" key="1">
    <source>
        <dbReference type="SAM" id="Phobius"/>
    </source>
</evidence>
<keyword evidence="1" id="KW-0812">Transmembrane</keyword>
<proteinExistence type="predicted"/>
<sequence length="27" mass="3247">MKKREIGSIVFSLLVCIHIFQTFLLYF</sequence>
<reference evidence="2" key="1">
    <citation type="submission" date="2014-11" db="EMBL/GenBank/DDBJ databases">
        <authorList>
            <person name="Amaro Gonzalez C."/>
        </authorList>
    </citation>
    <scope>NUCLEOTIDE SEQUENCE</scope>
</reference>
<keyword evidence="1" id="KW-1133">Transmembrane helix</keyword>
<keyword evidence="1" id="KW-0472">Membrane</keyword>
<evidence type="ECO:0000313" key="2">
    <source>
        <dbReference type="EMBL" id="JAH34134.1"/>
    </source>
</evidence>
<dbReference type="AlphaFoldDB" id="A0A0E9RY29"/>
<feature type="transmembrane region" description="Helical" evidence="1">
    <location>
        <begin position="6"/>
        <end position="26"/>
    </location>
</feature>
<organism evidence="2">
    <name type="scientific">Anguilla anguilla</name>
    <name type="common">European freshwater eel</name>
    <name type="synonym">Muraena anguilla</name>
    <dbReference type="NCBI Taxonomy" id="7936"/>
    <lineage>
        <taxon>Eukaryota</taxon>
        <taxon>Metazoa</taxon>
        <taxon>Chordata</taxon>
        <taxon>Craniata</taxon>
        <taxon>Vertebrata</taxon>
        <taxon>Euteleostomi</taxon>
        <taxon>Actinopterygii</taxon>
        <taxon>Neopterygii</taxon>
        <taxon>Teleostei</taxon>
        <taxon>Anguilliformes</taxon>
        <taxon>Anguillidae</taxon>
        <taxon>Anguilla</taxon>
    </lineage>
</organism>
<protein>
    <submittedName>
        <fullName evidence="2">Uncharacterized protein</fullName>
    </submittedName>
</protein>